<dbReference type="AlphaFoldDB" id="A0A1I6HFY3"/>
<feature type="binding site" evidence="8">
    <location>
        <position position="103"/>
    </location>
    <ligand>
        <name>Mg(2+)</name>
        <dbReference type="ChEBI" id="CHEBI:18420"/>
    </ligand>
</feature>
<dbReference type="InterPro" id="IPR022907">
    <property type="entry name" value="VapC_family"/>
</dbReference>
<evidence type="ECO:0000256" key="2">
    <source>
        <dbReference type="ARBA" id="ARBA00022649"/>
    </source>
</evidence>
<sequence>MIVLDTDVLSEFMRPVPDPKVRQWLDAQRRVDVWTSAIAIAELAAGVAALPQGRRRLLLQDALDLMLEGFERRVLPFGVGAAIEYGRIVVERTRIGRPISVADAQIAAISAVAGATLATRNARDLEGLGVALVDPWSATTDDGRR</sequence>
<dbReference type="Proteomes" id="UP000198877">
    <property type="component" value="Unassembled WGS sequence"/>
</dbReference>
<name>A0A1I6HFY3_9MICO</name>
<dbReference type="GO" id="GO:0016787">
    <property type="term" value="F:hydrolase activity"/>
    <property type="evidence" value="ECO:0007669"/>
    <property type="project" value="UniProtKB-KW"/>
</dbReference>
<dbReference type="InterPro" id="IPR002716">
    <property type="entry name" value="PIN_dom"/>
</dbReference>
<evidence type="ECO:0000259" key="9">
    <source>
        <dbReference type="Pfam" id="PF01850"/>
    </source>
</evidence>
<dbReference type="GO" id="GO:0004540">
    <property type="term" value="F:RNA nuclease activity"/>
    <property type="evidence" value="ECO:0007669"/>
    <property type="project" value="InterPro"/>
</dbReference>
<evidence type="ECO:0000313" key="11">
    <source>
        <dbReference type="Proteomes" id="UP000198877"/>
    </source>
</evidence>
<protein>
    <recommendedName>
        <fullName evidence="8">Ribonuclease VapC</fullName>
        <shortName evidence="8">RNase VapC</shortName>
        <ecNumber evidence="8">3.1.-.-</ecNumber>
    </recommendedName>
    <alternativeName>
        <fullName evidence="8">Toxin VapC</fullName>
    </alternativeName>
</protein>
<comment type="cofactor">
    <cofactor evidence="1 8">
        <name>Mg(2+)</name>
        <dbReference type="ChEBI" id="CHEBI:18420"/>
    </cofactor>
</comment>
<dbReference type="EC" id="3.1.-.-" evidence="8"/>
<evidence type="ECO:0000313" key="10">
    <source>
        <dbReference type="EMBL" id="SFR53415.1"/>
    </source>
</evidence>
<evidence type="ECO:0000256" key="8">
    <source>
        <dbReference type="HAMAP-Rule" id="MF_00265"/>
    </source>
</evidence>
<keyword evidence="4 8" id="KW-0479">Metal-binding</keyword>
<keyword evidence="3 8" id="KW-0540">Nuclease</keyword>
<proteinExistence type="inferred from homology"/>
<organism evidence="10 11">
    <name type="scientific">Microbacterium azadirachtae</name>
    <dbReference type="NCBI Taxonomy" id="582680"/>
    <lineage>
        <taxon>Bacteria</taxon>
        <taxon>Bacillati</taxon>
        <taxon>Actinomycetota</taxon>
        <taxon>Actinomycetes</taxon>
        <taxon>Micrococcales</taxon>
        <taxon>Microbacteriaceae</taxon>
        <taxon>Microbacterium</taxon>
    </lineage>
</organism>
<dbReference type="CDD" id="cd18731">
    <property type="entry name" value="PIN_NgFitB-like"/>
    <property type="match status" value="1"/>
</dbReference>
<evidence type="ECO:0000256" key="3">
    <source>
        <dbReference type="ARBA" id="ARBA00022722"/>
    </source>
</evidence>
<dbReference type="PANTHER" id="PTHR33653:SF1">
    <property type="entry name" value="RIBONUCLEASE VAPC2"/>
    <property type="match status" value="1"/>
</dbReference>
<gene>
    <name evidence="8" type="primary">vapC</name>
    <name evidence="10" type="ORF">SAMN04488591_1805</name>
</gene>
<reference evidence="11" key="1">
    <citation type="submission" date="2016-10" db="EMBL/GenBank/DDBJ databases">
        <authorList>
            <person name="Varghese N."/>
            <person name="Submissions S."/>
        </authorList>
    </citation>
    <scope>NUCLEOTIDE SEQUENCE [LARGE SCALE GENOMIC DNA]</scope>
    <source>
        <strain evidence="11">CL127</strain>
    </source>
</reference>
<evidence type="ECO:0000256" key="6">
    <source>
        <dbReference type="ARBA" id="ARBA00022842"/>
    </source>
</evidence>
<dbReference type="EMBL" id="FOYR01000002">
    <property type="protein sequence ID" value="SFR53415.1"/>
    <property type="molecule type" value="Genomic_DNA"/>
</dbReference>
<dbReference type="Pfam" id="PF01850">
    <property type="entry name" value="PIN"/>
    <property type="match status" value="1"/>
</dbReference>
<dbReference type="GO" id="GO:0000287">
    <property type="term" value="F:magnesium ion binding"/>
    <property type="evidence" value="ECO:0007669"/>
    <property type="project" value="UniProtKB-UniRule"/>
</dbReference>
<comment type="similarity">
    <text evidence="7 8">Belongs to the PINc/VapC protein family.</text>
</comment>
<dbReference type="InterPro" id="IPR029060">
    <property type="entry name" value="PIN-like_dom_sf"/>
</dbReference>
<dbReference type="SUPFAM" id="SSF88723">
    <property type="entry name" value="PIN domain-like"/>
    <property type="match status" value="1"/>
</dbReference>
<keyword evidence="8" id="KW-0800">Toxin</keyword>
<dbReference type="HAMAP" id="MF_00265">
    <property type="entry name" value="VapC_Nob1"/>
    <property type="match status" value="1"/>
</dbReference>
<dbReference type="GO" id="GO:0090729">
    <property type="term" value="F:toxin activity"/>
    <property type="evidence" value="ECO:0007669"/>
    <property type="project" value="UniProtKB-KW"/>
</dbReference>
<dbReference type="RefSeq" id="WP_091737937.1">
    <property type="nucleotide sequence ID" value="NZ_FOYR01000002.1"/>
</dbReference>
<keyword evidence="5 8" id="KW-0378">Hydrolase</keyword>
<keyword evidence="6 8" id="KW-0460">Magnesium</keyword>
<evidence type="ECO:0000256" key="5">
    <source>
        <dbReference type="ARBA" id="ARBA00022801"/>
    </source>
</evidence>
<feature type="domain" description="PIN" evidence="9">
    <location>
        <begin position="2"/>
        <end position="123"/>
    </location>
</feature>
<keyword evidence="2 8" id="KW-1277">Toxin-antitoxin system</keyword>
<dbReference type="InterPro" id="IPR050556">
    <property type="entry name" value="Type_II_TA_system_RNase"/>
</dbReference>
<evidence type="ECO:0000256" key="1">
    <source>
        <dbReference type="ARBA" id="ARBA00001946"/>
    </source>
</evidence>
<evidence type="ECO:0000256" key="4">
    <source>
        <dbReference type="ARBA" id="ARBA00022723"/>
    </source>
</evidence>
<feature type="binding site" evidence="8">
    <location>
        <position position="5"/>
    </location>
    <ligand>
        <name>Mg(2+)</name>
        <dbReference type="ChEBI" id="CHEBI:18420"/>
    </ligand>
</feature>
<dbReference type="PANTHER" id="PTHR33653">
    <property type="entry name" value="RIBONUCLEASE VAPC2"/>
    <property type="match status" value="1"/>
</dbReference>
<evidence type="ECO:0000256" key="7">
    <source>
        <dbReference type="ARBA" id="ARBA00038093"/>
    </source>
</evidence>
<comment type="function">
    <text evidence="8">Toxic component of a toxin-antitoxin (TA) system. An RNase.</text>
</comment>
<dbReference type="Gene3D" id="3.40.50.1010">
    <property type="entry name" value="5'-nuclease"/>
    <property type="match status" value="1"/>
</dbReference>
<accession>A0A1I6HFY3</accession>